<feature type="transmembrane region" description="Helical" evidence="9">
    <location>
        <begin position="90"/>
        <end position="123"/>
    </location>
</feature>
<keyword evidence="4 9" id="KW-0812">Transmembrane</keyword>
<reference evidence="10 11" key="2">
    <citation type="submission" date="2019-05" db="EMBL/GenBank/DDBJ databases">
        <title>Genome evolution of the obligate endosymbiont Buchnera aphidicola.</title>
        <authorList>
            <person name="Moran N.A."/>
        </authorList>
    </citation>
    <scope>NUCLEOTIDE SEQUENCE [LARGE SCALE GENOMIC DNA]</scope>
    <source>
        <strain evidence="10 11">Sav</strain>
    </source>
</reference>
<dbReference type="InterPro" id="IPR038379">
    <property type="entry name" value="SecE_sf"/>
</dbReference>
<feature type="transmembrane region" description="Helical" evidence="9">
    <location>
        <begin position="43"/>
        <end position="62"/>
    </location>
</feature>
<dbReference type="PANTHER" id="PTHR33910">
    <property type="entry name" value="PROTEIN TRANSLOCASE SUBUNIT SECE"/>
    <property type="match status" value="1"/>
</dbReference>
<dbReference type="InterPro" id="IPR005807">
    <property type="entry name" value="SecE_bac"/>
</dbReference>
<dbReference type="Gene3D" id="1.20.5.1030">
    <property type="entry name" value="Preprotein translocase secy subunit"/>
    <property type="match status" value="1"/>
</dbReference>
<dbReference type="HAMAP" id="MF_00422">
    <property type="entry name" value="SecE"/>
    <property type="match status" value="1"/>
</dbReference>
<dbReference type="PANTHER" id="PTHR33910:SF1">
    <property type="entry name" value="PROTEIN TRANSLOCASE SUBUNIT SECE"/>
    <property type="match status" value="1"/>
</dbReference>
<comment type="similarity">
    <text evidence="9">Belongs to the SecE/SEC61-gamma family.</text>
</comment>
<dbReference type="PRINTS" id="PR01650">
    <property type="entry name" value="SECETRNLCASE"/>
</dbReference>
<comment type="subunit">
    <text evidence="9">Component of the Sec protein translocase complex. Heterotrimer consisting of SecY, SecE and SecG subunits. The heterotrimers can form oligomers, although 1 heterotrimer is thought to be able to translocate proteins. Interacts with the ribosome. Interacts with SecDF, and other proteins may be involved. Interacts with SecA.</text>
</comment>
<dbReference type="Pfam" id="PF00584">
    <property type="entry name" value="SecE"/>
    <property type="match status" value="1"/>
</dbReference>
<dbReference type="GO" id="GO:0043952">
    <property type="term" value="P:protein transport by the Sec complex"/>
    <property type="evidence" value="ECO:0007669"/>
    <property type="project" value="UniProtKB-UniRule"/>
</dbReference>
<keyword evidence="6 9" id="KW-1133">Transmembrane helix</keyword>
<evidence type="ECO:0000256" key="3">
    <source>
        <dbReference type="ARBA" id="ARBA00022475"/>
    </source>
</evidence>
<name>A0A4D6YFV9_9GAMM</name>
<evidence type="ECO:0000256" key="4">
    <source>
        <dbReference type="ARBA" id="ARBA00022692"/>
    </source>
</evidence>
<dbReference type="InterPro" id="IPR001901">
    <property type="entry name" value="Translocase_SecE/Sec61-g"/>
</dbReference>
<keyword evidence="5 9" id="KW-0653">Protein transport</keyword>
<evidence type="ECO:0000256" key="6">
    <source>
        <dbReference type="ARBA" id="ARBA00022989"/>
    </source>
</evidence>
<accession>A0A4D6YFV9</accession>
<dbReference type="OrthoDB" id="9806365at2"/>
<dbReference type="GO" id="GO:0009306">
    <property type="term" value="P:protein secretion"/>
    <property type="evidence" value="ECO:0007669"/>
    <property type="project" value="UniProtKB-UniRule"/>
</dbReference>
<proteinExistence type="inferred from homology"/>
<dbReference type="GO" id="GO:0005886">
    <property type="term" value="C:plasma membrane"/>
    <property type="evidence" value="ECO:0007669"/>
    <property type="project" value="UniProtKB-UniRule"/>
</dbReference>
<evidence type="ECO:0000256" key="2">
    <source>
        <dbReference type="ARBA" id="ARBA00022448"/>
    </source>
</evidence>
<dbReference type="NCBIfam" id="TIGR00964">
    <property type="entry name" value="secE_bact"/>
    <property type="match status" value="1"/>
</dbReference>
<dbReference type="GO" id="GO:0008320">
    <property type="term" value="F:protein transmembrane transporter activity"/>
    <property type="evidence" value="ECO:0007669"/>
    <property type="project" value="UniProtKB-UniRule"/>
</dbReference>
<comment type="caution">
    <text evidence="9">Lacks conserved residue(s) required for the propagation of feature annotation.</text>
</comment>
<keyword evidence="3 9" id="KW-1003">Cell membrane</keyword>
<dbReference type="Proteomes" id="UP000298585">
    <property type="component" value="Chromosome"/>
</dbReference>
<evidence type="ECO:0000313" key="10">
    <source>
        <dbReference type="EMBL" id="QCI25281.1"/>
    </source>
</evidence>
<dbReference type="AlphaFoldDB" id="A0A4D6YFV9"/>
<evidence type="ECO:0000313" key="11">
    <source>
        <dbReference type="Proteomes" id="UP000298585"/>
    </source>
</evidence>
<gene>
    <name evidence="9 10" type="primary">secE</name>
    <name evidence="10" type="ORF">D9V77_00200</name>
</gene>
<evidence type="ECO:0000256" key="7">
    <source>
        <dbReference type="ARBA" id="ARBA00023010"/>
    </source>
</evidence>
<dbReference type="GO" id="GO:0006605">
    <property type="term" value="P:protein targeting"/>
    <property type="evidence" value="ECO:0007669"/>
    <property type="project" value="UniProtKB-UniRule"/>
</dbReference>
<comment type="subcellular location">
    <subcellularLocation>
        <location evidence="1">Membrane</location>
    </subcellularLocation>
</comment>
<dbReference type="EMBL" id="CP034855">
    <property type="protein sequence ID" value="QCI25281.1"/>
    <property type="molecule type" value="Genomic_DNA"/>
</dbReference>
<protein>
    <recommendedName>
        <fullName evidence="9">Protein translocase subunit SecE</fullName>
    </recommendedName>
</protein>
<evidence type="ECO:0000256" key="5">
    <source>
        <dbReference type="ARBA" id="ARBA00022927"/>
    </source>
</evidence>
<comment type="function">
    <text evidence="9">Essential subunit of the Sec protein translocation channel SecYEG. Clamps together the 2 halves of SecY. May contact the channel plug during translocation.</text>
</comment>
<dbReference type="RefSeq" id="WP_158337933.1">
    <property type="nucleotide sequence ID" value="NZ_CP034855.1"/>
</dbReference>
<sequence>MNKNNQNRNKSKVLEKIKWLSISIFFIISFFINYYFYKTQLFIRMFMISFFILCAITTFIYTEQGKKILSYIIVSKKEMQKIIWPKYKETLYTTFIVISVTILISLILWSVDSIIFRLIAFIISLRF</sequence>
<keyword evidence="2 9" id="KW-0813">Transport</keyword>
<evidence type="ECO:0000256" key="8">
    <source>
        <dbReference type="ARBA" id="ARBA00023136"/>
    </source>
</evidence>
<keyword evidence="7 9" id="KW-0811">Translocation</keyword>
<organism evidence="10 11">
    <name type="scientific">Buchnera aphidicola</name>
    <name type="common">Sitobion avenae</name>
    <dbReference type="NCBI Taxonomy" id="571428"/>
    <lineage>
        <taxon>Bacteria</taxon>
        <taxon>Pseudomonadati</taxon>
        <taxon>Pseudomonadota</taxon>
        <taxon>Gammaproteobacteria</taxon>
        <taxon>Enterobacterales</taxon>
        <taxon>Erwiniaceae</taxon>
        <taxon>Buchnera</taxon>
    </lineage>
</organism>
<feature type="transmembrane region" description="Helical" evidence="9">
    <location>
        <begin position="20"/>
        <end position="37"/>
    </location>
</feature>
<evidence type="ECO:0000256" key="1">
    <source>
        <dbReference type="ARBA" id="ARBA00004370"/>
    </source>
</evidence>
<evidence type="ECO:0000256" key="9">
    <source>
        <dbReference type="HAMAP-Rule" id="MF_00422"/>
    </source>
</evidence>
<reference evidence="10 11" key="1">
    <citation type="submission" date="2018-12" db="EMBL/GenBank/DDBJ databases">
        <authorList>
            <person name="Chong R.A."/>
        </authorList>
    </citation>
    <scope>NUCLEOTIDE SEQUENCE [LARGE SCALE GENOMIC DNA]</scope>
    <source>
        <strain evidence="10 11">Sav</strain>
    </source>
</reference>
<keyword evidence="8 9" id="KW-0472">Membrane</keyword>
<dbReference type="GO" id="GO:0065002">
    <property type="term" value="P:intracellular protein transmembrane transport"/>
    <property type="evidence" value="ECO:0007669"/>
    <property type="project" value="UniProtKB-UniRule"/>
</dbReference>